<evidence type="ECO:0000256" key="11">
    <source>
        <dbReference type="ARBA" id="ARBA00023180"/>
    </source>
</evidence>
<dbReference type="PANTHER" id="PTHR10504:SF84">
    <property type="entry name" value="BACTERICIDAL PERMEABILITY-INCREASING PROTEIN"/>
    <property type="match status" value="1"/>
</dbReference>
<dbReference type="InterPro" id="IPR017954">
    <property type="entry name" value="Lipid-bd_serum_glycop_CS"/>
</dbReference>
<evidence type="ECO:0000256" key="14">
    <source>
        <dbReference type="RuleBase" id="RU369039"/>
    </source>
</evidence>
<dbReference type="OMA" id="DPYMEID"/>
<evidence type="ECO:0000256" key="4">
    <source>
        <dbReference type="ARBA" id="ARBA00022525"/>
    </source>
</evidence>
<evidence type="ECO:0000259" key="16">
    <source>
        <dbReference type="SMART" id="SM00329"/>
    </source>
</evidence>
<evidence type="ECO:0000256" key="3">
    <source>
        <dbReference type="ARBA" id="ARBA00017827"/>
    </source>
</evidence>
<dbReference type="AlphaFoldDB" id="A0A401SN31"/>
<evidence type="ECO:0000256" key="8">
    <source>
        <dbReference type="ARBA" id="ARBA00022859"/>
    </source>
</evidence>
<gene>
    <name evidence="17" type="ORF">chiPu_0010249</name>
</gene>
<dbReference type="STRING" id="137246.A0A401SN31"/>
<evidence type="ECO:0000313" key="18">
    <source>
        <dbReference type="Proteomes" id="UP000287033"/>
    </source>
</evidence>
<dbReference type="SMART" id="SM00328">
    <property type="entry name" value="BPI1"/>
    <property type="match status" value="1"/>
</dbReference>
<feature type="domain" description="Lipid-binding serum glycoprotein N-terminal" evidence="15">
    <location>
        <begin position="49"/>
        <end position="271"/>
    </location>
</feature>
<dbReference type="GO" id="GO:0005615">
    <property type="term" value="C:extracellular space"/>
    <property type="evidence" value="ECO:0007669"/>
    <property type="project" value="UniProtKB-UniRule"/>
</dbReference>
<keyword evidence="10 13" id="KW-1015">Disulfide bond</keyword>
<dbReference type="PANTHER" id="PTHR10504">
    <property type="entry name" value="BACTERICIDAL PERMEABILITY-INCREASING BPI PROTEIN-RELATED"/>
    <property type="match status" value="1"/>
</dbReference>
<dbReference type="CDD" id="cd00025">
    <property type="entry name" value="BPI1"/>
    <property type="match status" value="1"/>
</dbReference>
<dbReference type="OrthoDB" id="10255543at2759"/>
<evidence type="ECO:0000256" key="7">
    <source>
        <dbReference type="ARBA" id="ARBA00022729"/>
    </source>
</evidence>
<comment type="domain">
    <text evidence="14">The N-terminal region may be exposed to the interior of the granule, whereas the C-terminal portion may be embedded in the membrane. During phagocytosis and degranulation, proteases may be released and activated and cleave BPI at the junction of the N- and C-terminal portions of the molecule, providing controlled release of the N-terminal antibacterial fragment when bacteria are ingested.</text>
</comment>
<dbReference type="InterPro" id="IPR030675">
    <property type="entry name" value="BPI/LBP"/>
</dbReference>
<dbReference type="Proteomes" id="UP000287033">
    <property type="component" value="Unassembled WGS sequence"/>
</dbReference>
<comment type="caution">
    <text evidence="17">The sequence shown here is derived from an EMBL/GenBank/DDBJ whole genome shotgun (WGS) entry which is preliminary data.</text>
</comment>
<dbReference type="SUPFAM" id="SSF55394">
    <property type="entry name" value="Bactericidal permeability-increasing protein, BPI"/>
    <property type="match status" value="2"/>
</dbReference>
<dbReference type="GO" id="GO:0045087">
    <property type="term" value="P:innate immune response"/>
    <property type="evidence" value="ECO:0007669"/>
    <property type="project" value="UniProtKB-UniRule"/>
</dbReference>
<dbReference type="InterPro" id="IPR017942">
    <property type="entry name" value="Lipid-bd_serum_glycop_N"/>
</dbReference>
<feature type="disulfide bond" evidence="13">
    <location>
        <begin position="175"/>
        <end position="214"/>
    </location>
</feature>
<name>A0A401SN31_CHIPU</name>
<dbReference type="Gene3D" id="3.15.10.10">
    <property type="entry name" value="Bactericidal permeability-increasing protein, domain 1"/>
    <property type="match status" value="1"/>
</dbReference>
<dbReference type="InterPro" id="IPR032942">
    <property type="entry name" value="BPI/LBP/Plunc"/>
</dbReference>
<reference evidence="17 18" key="1">
    <citation type="journal article" date="2018" name="Nat. Ecol. Evol.">
        <title>Shark genomes provide insights into elasmobranch evolution and the origin of vertebrates.</title>
        <authorList>
            <person name="Hara Y"/>
            <person name="Yamaguchi K"/>
            <person name="Onimaru K"/>
            <person name="Kadota M"/>
            <person name="Koyanagi M"/>
            <person name="Keeley SD"/>
            <person name="Tatsumi K"/>
            <person name="Tanaka K"/>
            <person name="Motone F"/>
            <person name="Kageyama Y"/>
            <person name="Nozu R"/>
            <person name="Adachi N"/>
            <person name="Nishimura O"/>
            <person name="Nakagawa R"/>
            <person name="Tanegashima C"/>
            <person name="Kiyatake I"/>
            <person name="Matsumoto R"/>
            <person name="Murakumo K"/>
            <person name="Nishida K"/>
            <person name="Terakita A"/>
            <person name="Kuratani S"/>
            <person name="Sato K"/>
            <person name="Hyodo S Kuraku.S."/>
        </authorList>
    </citation>
    <scope>NUCLEOTIDE SEQUENCE [LARGE SCALE GENOMIC DNA]</scope>
</reference>
<evidence type="ECO:0000256" key="9">
    <source>
        <dbReference type="ARBA" id="ARBA00023022"/>
    </source>
</evidence>
<comment type="subunit">
    <text evidence="12 14">Monomer. Homodimer; disulfide-linked.</text>
</comment>
<evidence type="ECO:0000256" key="12">
    <source>
        <dbReference type="ARBA" id="ARBA00025943"/>
    </source>
</evidence>
<comment type="function">
    <text evidence="14">The cytotoxic action of BPI is limited to many species of Gram-negative bacteria; this specificity may be explained by a strong affinity of the very basic N-terminal half for the negatively charged lipopolysaccharides that are unique to the Gram-negative bacterial outer envelope.</text>
</comment>
<evidence type="ECO:0000256" key="13">
    <source>
        <dbReference type="PIRSR" id="PIRSR002417-50"/>
    </source>
</evidence>
<keyword evidence="6 14" id="KW-0399">Innate immunity</keyword>
<comment type="subcellular location">
    <subcellularLocation>
        <location evidence="1 14">Secreted</location>
    </subcellularLocation>
</comment>
<dbReference type="EMBL" id="BEZZ01000388">
    <property type="protein sequence ID" value="GCC31788.1"/>
    <property type="molecule type" value="Genomic_DNA"/>
</dbReference>
<dbReference type="CDD" id="cd00026">
    <property type="entry name" value="BPI2"/>
    <property type="match status" value="1"/>
</dbReference>
<comment type="domain">
    <text evidence="14">The N- and C-terminal barrels adopt an identical fold despite having only 13% of conserved residues.</text>
</comment>
<evidence type="ECO:0000256" key="5">
    <source>
        <dbReference type="ARBA" id="ARBA00022529"/>
    </source>
</evidence>
<dbReference type="Pfam" id="PF01273">
    <property type="entry name" value="LBP_BPI_CETP"/>
    <property type="match status" value="1"/>
</dbReference>
<keyword evidence="11 14" id="KW-0325">Glycoprotein</keyword>
<keyword evidence="18" id="KW-1185">Reference proteome</keyword>
<dbReference type="FunFam" id="3.15.20.10:FF:000001">
    <property type="entry name" value="Phospholipid transfer protein"/>
    <property type="match status" value="1"/>
</dbReference>
<keyword evidence="9 14" id="KW-0044">Antibiotic</keyword>
<keyword evidence="8 14" id="KW-0391">Immunity</keyword>
<evidence type="ECO:0000313" key="17">
    <source>
        <dbReference type="EMBL" id="GCC31788.1"/>
    </source>
</evidence>
<evidence type="ECO:0000256" key="2">
    <source>
        <dbReference type="ARBA" id="ARBA00007292"/>
    </source>
</evidence>
<protein>
    <recommendedName>
        <fullName evidence="3 14">Bactericidal permeability-increasing protein</fullName>
        <shortName evidence="14">BPI</shortName>
    </recommendedName>
</protein>
<organism evidence="17 18">
    <name type="scientific">Chiloscyllium punctatum</name>
    <name type="common">Brownbanded bambooshark</name>
    <name type="synonym">Hemiscyllium punctatum</name>
    <dbReference type="NCBI Taxonomy" id="137246"/>
    <lineage>
        <taxon>Eukaryota</taxon>
        <taxon>Metazoa</taxon>
        <taxon>Chordata</taxon>
        <taxon>Craniata</taxon>
        <taxon>Vertebrata</taxon>
        <taxon>Chondrichthyes</taxon>
        <taxon>Elasmobranchii</taxon>
        <taxon>Galeomorphii</taxon>
        <taxon>Galeoidea</taxon>
        <taxon>Orectolobiformes</taxon>
        <taxon>Hemiscylliidae</taxon>
        <taxon>Chiloscyllium</taxon>
    </lineage>
</organism>
<dbReference type="FunFam" id="3.15.10.10:FF:000001">
    <property type="entry name" value="phospholipid transfer protein-like"/>
    <property type="match status" value="1"/>
</dbReference>
<accession>A0A401SN31</accession>
<dbReference type="GO" id="GO:0008289">
    <property type="term" value="F:lipid binding"/>
    <property type="evidence" value="ECO:0007669"/>
    <property type="project" value="InterPro"/>
</dbReference>
<sequence length="495" mass="54485">MRTDKKNLKGPSHSVGQIEKIEKMVWLVTVSLLLLSSHTLCTNPGLKVRVTQKALDYGRQVGVQVLQQKLWQIQIPDVSGETHVSVIGHVKYQVTGMQINDFGLPQSAIGFYAGTGIKLSISNAYIHIHGNWRVKYLFISDHGSFDLSVSGLSISEAIGMTRDETGRPAVRSAGCTAYIGSLDIKFHGGASWLYNLFSSSLEDPIRSSLIQQICPKVSNAINGLEEHLRNMKVASHVDKYAVIEYSLVNPIAITNKFMDLDFKGEFYSVAKHEEPPFKPPQVPLSEQTDHMMYLGLSDFFANSAGFAYYRADALNMNITDDMIPKQSPIRLNTSTFGAVIPQVEKLYPNMLMLMSFHANQQPVLKATPNNITIQASGAINTFAILPNSSLAPLFVLDISASVSAQVVISKMKLIGSLKLNRLLLSLKHSDVGPFKVTILQGLLNFAVKVVVLPKINERLATGFPLPNVDHLSFVNPLIKVNQDVLVIATDIHYGS</sequence>
<evidence type="ECO:0000256" key="10">
    <source>
        <dbReference type="ARBA" id="ARBA00023157"/>
    </source>
</evidence>
<dbReference type="Gene3D" id="3.15.20.10">
    <property type="entry name" value="Bactericidal permeability-increasing protein, domain 2"/>
    <property type="match status" value="1"/>
</dbReference>
<evidence type="ECO:0000259" key="15">
    <source>
        <dbReference type="SMART" id="SM00328"/>
    </source>
</evidence>
<dbReference type="SMART" id="SM00329">
    <property type="entry name" value="BPI2"/>
    <property type="match status" value="1"/>
</dbReference>
<keyword evidence="4 14" id="KW-0964">Secreted</keyword>
<keyword evidence="5 14" id="KW-0929">Antimicrobial</keyword>
<dbReference type="PROSITE" id="PS00400">
    <property type="entry name" value="LBP_BPI_CETP"/>
    <property type="match status" value="1"/>
</dbReference>
<dbReference type="InterPro" id="IPR001124">
    <property type="entry name" value="Lipid-bd_serum_glycop_C"/>
</dbReference>
<dbReference type="PIRSF" id="PIRSF002417">
    <property type="entry name" value="Lipid_binding_protein"/>
    <property type="match status" value="1"/>
</dbReference>
<proteinExistence type="inferred from homology"/>
<feature type="domain" description="Lipid-binding serum glycoprotein C-terminal" evidence="16">
    <location>
        <begin position="286"/>
        <end position="489"/>
    </location>
</feature>
<evidence type="ECO:0000256" key="6">
    <source>
        <dbReference type="ARBA" id="ARBA00022588"/>
    </source>
</evidence>
<dbReference type="InterPro" id="IPR017943">
    <property type="entry name" value="Bactericidal_perm-incr_a/b_dom"/>
</dbReference>
<dbReference type="Pfam" id="PF02886">
    <property type="entry name" value="LBP_BPI_CETP_C"/>
    <property type="match status" value="1"/>
</dbReference>
<keyword evidence="7 14" id="KW-0732">Signal</keyword>
<evidence type="ECO:0000256" key="1">
    <source>
        <dbReference type="ARBA" id="ARBA00004613"/>
    </source>
</evidence>
<comment type="similarity">
    <text evidence="2">Belongs to the BPI/LBP/Plunc superfamily. BPI/LBP family.</text>
</comment>
<dbReference type="GO" id="GO:0050829">
    <property type="term" value="P:defense response to Gram-negative bacterium"/>
    <property type="evidence" value="ECO:0007669"/>
    <property type="project" value="UniProtKB-UniRule"/>
</dbReference>